<keyword evidence="2" id="KW-1185">Reference proteome</keyword>
<dbReference type="AlphaFoldDB" id="A0A915XHH1"/>
<gene>
    <name evidence="1" type="ORF">GF1_04110</name>
</gene>
<proteinExistence type="predicted"/>
<reference evidence="1" key="1">
    <citation type="submission" date="2020-12" db="EMBL/GenBank/DDBJ databases">
        <title>Desulfobium dissulfuricans gen. nov., sp. nov., a novel mesophilic, sulfate-reducing bacterium isolated from a deep-sea hydrothermal vent.</title>
        <authorList>
            <person name="Hashimoto Y."/>
            <person name="Tame A."/>
            <person name="Sawayama S."/>
            <person name="Miyazaki J."/>
            <person name="Takai K."/>
            <person name="Nakagawa S."/>
        </authorList>
    </citation>
    <scope>NUCLEOTIDE SEQUENCE</scope>
    <source>
        <strain evidence="1">GF1</strain>
    </source>
</reference>
<dbReference type="Proteomes" id="UP001063350">
    <property type="component" value="Chromosome"/>
</dbReference>
<sequence>MTITHDKKAVEFSVASVDMVCDLHGDPCDPDLTLFFNGNQWMVVEDLLAAFRRLYPEIRHIFYETLPQAFWPSKSNSGHCRWRNC</sequence>
<dbReference type="EMBL" id="AP024233">
    <property type="protein sequence ID" value="BCO08035.1"/>
    <property type="molecule type" value="Genomic_DNA"/>
</dbReference>
<evidence type="ECO:0000313" key="2">
    <source>
        <dbReference type="Proteomes" id="UP001063350"/>
    </source>
</evidence>
<name>A0A915XHH1_9BACT</name>
<protein>
    <submittedName>
        <fullName evidence="1">Uncharacterized protein</fullName>
    </submittedName>
</protein>
<dbReference type="KEGG" id="ddu:GF1_04110"/>
<accession>A0A915XHH1</accession>
<evidence type="ECO:0000313" key="1">
    <source>
        <dbReference type="EMBL" id="BCO08035.1"/>
    </source>
</evidence>
<organism evidence="1 2">
    <name type="scientific">Desulfolithobacter dissulfuricans</name>
    <dbReference type="NCBI Taxonomy" id="2795293"/>
    <lineage>
        <taxon>Bacteria</taxon>
        <taxon>Pseudomonadati</taxon>
        <taxon>Thermodesulfobacteriota</taxon>
        <taxon>Desulfobulbia</taxon>
        <taxon>Desulfobulbales</taxon>
        <taxon>Desulfobulbaceae</taxon>
        <taxon>Desulfolithobacter</taxon>
    </lineage>
</organism>